<dbReference type="CDD" id="cd02603">
    <property type="entry name" value="HAD_sEH-N_like"/>
    <property type="match status" value="1"/>
</dbReference>
<dbReference type="InterPro" id="IPR036412">
    <property type="entry name" value="HAD-like_sf"/>
</dbReference>
<dbReference type="Pfam" id="PF00702">
    <property type="entry name" value="Hydrolase"/>
    <property type="match status" value="1"/>
</dbReference>
<dbReference type="AlphaFoldDB" id="W2CCG9"/>
<dbReference type="Gene3D" id="1.10.150.240">
    <property type="entry name" value="Putative phosphatase, domain 2"/>
    <property type="match status" value="1"/>
</dbReference>
<dbReference type="PANTHER" id="PTHR43611">
    <property type="entry name" value="ALPHA-D-GLUCOSE 1-PHOSPHATE PHOSPHATASE"/>
    <property type="match status" value="1"/>
</dbReference>
<dbReference type="PANTHER" id="PTHR43611:SF3">
    <property type="entry name" value="FLAVIN MONONUCLEOTIDE HYDROLASE 1, CHLOROPLATIC"/>
    <property type="match status" value="1"/>
</dbReference>
<dbReference type="InterPro" id="IPR006439">
    <property type="entry name" value="HAD-SF_hydro_IA"/>
</dbReference>
<dbReference type="PRINTS" id="PR00413">
    <property type="entry name" value="HADHALOGNASE"/>
</dbReference>
<sequence length="209" mass="23749">MINNIVFDMGGVLAKIYPERAIRSFEAIGVSDAADLINPYNHSGLFGDLERGTIDADEFVRQLSAHCGHELNPEDVRRAWLSIANPAEVEKLDYILRLRPRYRLYVLSNNNPIVTGWARTSEFSAAGRPVTDYFDRLYISYEMHCMKPEPEIFQRMIEDSGMVPAETLFIDDGAHHLVTARSLGFHTLLATNGGDWRPDVDRFLHEHDA</sequence>
<reference evidence="1 2" key="1">
    <citation type="submission" date="2013-11" db="EMBL/GenBank/DDBJ databases">
        <title>Single cell genomics of uncultured Tannerella BU063 (oral taxon 286).</title>
        <authorList>
            <person name="Beall C.J."/>
            <person name="Campbell A.G."/>
            <person name="Griffen A.L."/>
            <person name="Podar M."/>
            <person name="Leys E.J."/>
        </authorList>
    </citation>
    <scope>NUCLEOTIDE SEQUENCE [LARGE SCALE GENOMIC DNA]</scope>
    <source>
        <strain evidence="1">Cell 5</strain>
    </source>
</reference>
<proteinExistence type="predicted"/>
<dbReference type="Gene3D" id="3.40.50.1000">
    <property type="entry name" value="HAD superfamily/HAD-like"/>
    <property type="match status" value="1"/>
</dbReference>
<dbReference type="PATRIC" id="fig|1410950.3.peg.1514"/>
<evidence type="ECO:0000313" key="2">
    <source>
        <dbReference type="Proteomes" id="UP000018872"/>
    </source>
</evidence>
<dbReference type="SFLD" id="SFLDS00003">
    <property type="entry name" value="Haloacid_Dehalogenase"/>
    <property type="match status" value="1"/>
</dbReference>
<dbReference type="InterPro" id="IPR023198">
    <property type="entry name" value="PGP-like_dom2"/>
</dbReference>
<dbReference type="EMBL" id="AYYC01000689">
    <property type="protein sequence ID" value="ETK04152.1"/>
    <property type="molecule type" value="Genomic_DNA"/>
</dbReference>
<gene>
    <name evidence="1" type="ORF">T229_10400</name>
</gene>
<dbReference type="Proteomes" id="UP000018872">
    <property type="component" value="Unassembled WGS sequence"/>
</dbReference>
<dbReference type="SUPFAM" id="SSF56784">
    <property type="entry name" value="HAD-like"/>
    <property type="match status" value="1"/>
</dbReference>
<evidence type="ECO:0000313" key="1">
    <source>
        <dbReference type="EMBL" id="ETK04152.1"/>
    </source>
</evidence>
<organism evidence="1 2">
    <name type="scientific">Tannerella sp. oral taxon BU063 isolate Cell 5</name>
    <dbReference type="NCBI Taxonomy" id="1410950"/>
    <lineage>
        <taxon>Bacteria</taxon>
        <taxon>Pseudomonadati</taxon>
        <taxon>Bacteroidota</taxon>
        <taxon>Bacteroidia</taxon>
        <taxon>Bacteroidales</taxon>
        <taxon>Tannerellaceae</taxon>
        <taxon>Tannerella</taxon>
    </lineage>
</organism>
<dbReference type="InterPro" id="IPR023214">
    <property type="entry name" value="HAD_sf"/>
</dbReference>
<accession>W2CCG9</accession>
<dbReference type="NCBIfam" id="TIGR01509">
    <property type="entry name" value="HAD-SF-IA-v3"/>
    <property type="match status" value="1"/>
</dbReference>
<dbReference type="SFLD" id="SFLDG01129">
    <property type="entry name" value="C1.5:_HAD__Beta-PGM__Phosphata"/>
    <property type="match status" value="1"/>
</dbReference>
<comment type="caution">
    <text evidence="1">The sequence shown here is derived from an EMBL/GenBank/DDBJ whole genome shotgun (WGS) entry which is preliminary data.</text>
</comment>
<name>W2CCG9_9BACT</name>
<protein>
    <submittedName>
        <fullName evidence="1">Haloacid dehalogenase</fullName>
    </submittedName>
</protein>